<reference evidence="1" key="1">
    <citation type="submission" date="2021-06" db="EMBL/GenBank/DDBJ databases">
        <authorList>
            <person name="Kallberg Y."/>
            <person name="Tangrot J."/>
            <person name="Rosling A."/>
        </authorList>
    </citation>
    <scope>NUCLEOTIDE SEQUENCE</scope>
    <source>
        <strain evidence="1">MA461A</strain>
    </source>
</reference>
<keyword evidence="2" id="KW-1185">Reference proteome</keyword>
<evidence type="ECO:0000313" key="1">
    <source>
        <dbReference type="EMBL" id="CAG8850136.1"/>
    </source>
</evidence>
<comment type="caution">
    <text evidence="1">The sequence shown here is derived from an EMBL/GenBank/DDBJ whole genome shotgun (WGS) entry which is preliminary data.</text>
</comment>
<organism evidence="1 2">
    <name type="scientific">Racocetra persica</name>
    <dbReference type="NCBI Taxonomy" id="160502"/>
    <lineage>
        <taxon>Eukaryota</taxon>
        <taxon>Fungi</taxon>
        <taxon>Fungi incertae sedis</taxon>
        <taxon>Mucoromycota</taxon>
        <taxon>Glomeromycotina</taxon>
        <taxon>Glomeromycetes</taxon>
        <taxon>Diversisporales</taxon>
        <taxon>Gigasporaceae</taxon>
        <taxon>Racocetra</taxon>
    </lineage>
</organism>
<dbReference type="EMBL" id="CAJVQC010169188">
    <property type="protein sequence ID" value="CAG8850136.1"/>
    <property type="molecule type" value="Genomic_DNA"/>
</dbReference>
<evidence type="ECO:0000313" key="2">
    <source>
        <dbReference type="Proteomes" id="UP000789920"/>
    </source>
</evidence>
<protein>
    <submittedName>
        <fullName evidence="1">30714_t:CDS:1</fullName>
    </submittedName>
</protein>
<proteinExistence type="predicted"/>
<gene>
    <name evidence="1" type="ORF">RPERSI_LOCUS35942</name>
</gene>
<dbReference type="Proteomes" id="UP000789920">
    <property type="component" value="Unassembled WGS sequence"/>
</dbReference>
<feature type="non-terminal residue" evidence="1">
    <location>
        <position position="1"/>
    </location>
</feature>
<sequence>ICRFCWHHIQENLNGLCPACRRVYSEQTIEFKPISAEDDEQKTSVQHESGSKKPGLRDWTEPEDCE</sequence>
<accession>A0ACA9SVM8</accession>
<name>A0ACA9SVM8_9GLOM</name>